<protein>
    <submittedName>
        <fullName evidence="2">Uncharacterized protein</fullName>
    </submittedName>
</protein>
<evidence type="ECO:0000256" key="1">
    <source>
        <dbReference type="SAM" id="MobiDB-lite"/>
    </source>
</evidence>
<feature type="compositionally biased region" description="Low complexity" evidence="1">
    <location>
        <begin position="1"/>
        <end position="20"/>
    </location>
</feature>
<evidence type="ECO:0000313" key="3">
    <source>
        <dbReference type="Proteomes" id="UP000644610"/>
    </source>
</evidence>
<dbReference type="AlphaFoldDB" id="A0A8J3XPV8"/>
<feature type="region of interest" description="Disordered" evidence="1">
    <location>
        <begin position="1"/>
        <end position="58"/>
    </location>
</feature>
<accession>A0A8J3XPV8</accession>
<proteinExistence type="predicted"/>
<feature type="compositionally biased region" description="Basic and acidic residues" evidence="1">
    <location>
        <begin position="24"/>
        <end position="40"/>
    </location>
</feature>
<sequence>MTAQTASTTRRAALRAAAPRMTWHARDVSERESRTADRRATMGTMTTPPLAWPAGEAS</sequence>
<dbReference type="EMBL" id="BOOQ01000027">
    <property type="protein sequence ID" value="GII47781.1"/>
    <property type="molecule type" value="Genomic_DNA"/>
</dbReference>
<keyword evidence="3" id="KW-1185">Reference proteome</keyword>
<dbReference type="Proteomes" id="UP000644610">
    <property type="component" value="Unassembled WGS sequence"/>
</dbReference>
<comment type="caution">
    <text evidence="2">The sequence shown here is derived from an EMBL/GenBank/DDBJ whole genome shotgun (WGS) entry which is preliminary data.</text>
</comment>
<gene>
    <name evidence="2" type="ORF">Psi02_42050</name>
</gene>
<evidence type="ECO:0000313" key="2">
    <source>
        <dbReference type="EMBL" id="GII47781.1"/>
    </source>
</evidence>
<reference evidence="2" key="1">
    <citation type="submission" date="2021-01" db="EMBL/GenBank/DDBJ databases">
        <title>Whole genome shotgun sequence of Planotetraspora silvatica NBRC 100141.</title>
        <authorList>
            <person name="Komaki H."/>
            <person name="Tamura T."/>
        </authorList>
    </citation>
    <scope>NUCLEOTIDE SEQUENCE</scope>
    <source>
        <strain evidence="2">NBRC 100141</strain>
    </source>
</reference>
<name>A0A8J3XPV8_9ACTN</name>
<organism evidence="2 3">
    <name type="scientific">Planotetraspora silvatica</name>
    <dbReference type="NCBI Taxonomy" id="234614"/>
    <lineage>
        <taxon>Bacteria</taxon>
        <taxon>Bacillati</taxon>
        <taxon>Actinomycetota</taxon>
        <taxon>Actinomycetes</taxon>
        <taxon>Streptosporangiales</taxon>
        <taxon>Streptosporangiaceae</taxon>
        <taxon>Planotetraspora</taxon>
    </lineage>
</organism>